<gene>
    <name evidence="2" type="ORF">A4X13_0g9072</name>
</gene>
<feature type="signal peptide" evidence="1">
    <location>
        <begin position="1"/>
        <end position="22"/>
    </location>
</feature>
<reference evidence="2" key="2">
    <citation type="journal article" date="2019" name="IMA Fungus">
        <title>Genome sequencing and comparison of five Tilletia species to identify candidate genes for the detection of regulated species infecting wheat.</title>
        <authorList>
            <person name="Nguyen H.D.T."/>
            <person name="Sultana T."/>
            <person name="Kesanakurti P."/>
            <person name="Hambleton S."/>
        </authorList>
    </citation>
    <scope>NUCLEOTIDE SEQUENCE</scope>
    <source>
        <strain evidence="2">DAOMC 236416</strain>
    </source>
</reference>
<reference evidence="2" key="1">
    <citation type="submission" date="2016-04" db="EMBL/GenBank/DDBJ databases">
        <authorList>
            <person name="Nguyen H.D."/>
            <person name="Samba Siva P."/>
            <person name="Cullis J."/>
            <person name="Levesque C.A."/>
            <person name="Hambleton S."/>
        </authorList>
    </citation>
    <scope>NUCLEOTIDE SEQUENCE</scope>
    <source>
        <strain evidence="2">DAOMC 236416</strain>
    </source>
</reference>
<keyword evidence="1" id="KW-0732">Signal</keyword>
<protein>
    <recommendedName>
        <fullName evidence="4">WSC domain-containing protein</fullName>
    </recommendedName>
</protein>
<evidence type="ECO:0000313" key="3">
    <source>
        <dbReference type="Proteomes" id="UP000077521"/>
    </source>
</evidence>
<sequence>MRAAYIAVAVVVLAIMAPGVKATWESDCIVQAKTFCTPNSRNPKTADIFTQNYFGCMCYNYVMNQPNAPGLCEEGCKEHQNGNDANCKNFCYSGKLGDTDEDDDDGGPYTICREQQQC</sequence>
<evidence type="ECO:0008006" key="4">
    <source>
        <dbReference type="Google" id="ProtNLM"/>
    </source>
</evidence>
<dbReference type="Proteomes" id="UP000077521">
    <property type="component" value="Unassembled WGS sequence"/>
</dbReference>
<name>A0A8T8SBJ3_9BASI</name>
<evidence type="ECO:0000313" key="2">
    <source>
        <dbReference type="EMBL" id="KAE8236659.1"/>
    </source>
</evidence>
<proteinExistence type="predicted"/>
<dbReference type="EMBL" id="LWDF02002114">
    <property type="protein sequence ID" value="KAE8236659.1"/>
    <property type="molecule type" value="Genomic_DNA"/>
</dbReference>
<organism evidence="2 3">
    <name type="scientific">Tilletia indica</name>
    <dbReference type="NCBI Taxonomy" id="43049"/>
    <lineage>
        <taxon>Eukaryota</taxon>
        <taxon>Fungi</taxon>
        <taxon>Dikarya</taxon>
        <taxon>Basidiomycota</taxon>
        <taxon>Ustilaginomycotina</taxon>
        <taxon>Exobasidiomycetes</taxon>
        <taxon>Tilletiales</taxon>
        <taxon>Tilletiaceae</taxon>
        <taxon>Tilletia</taxon>
    </lineage>
</organism>
<accession>A0A8T8SBJ3</accession>
<comment type="caution">
    <text evidence="2">The sequence shown here is derived from an EMBL/GenBank/DDBJ whole genome shotgun (WGS) entry which is preliminary data.</text>
</comment>
<dbReference type="AlphaFoldDB" id="A0A8T8SBJ3"/>
<keyword evidence="3" id="KW-1185">Reference proteome</keyword>
<feature type="chain" id="PRO_5035904861" description="WSC domain-containing protein" evidence="1">
    <location>
        <begin position="23"/>
        <end position="118"/>
    </location>
</feature>
<evidence type="ECO:0000256" key="1">
    <source>
        <dbReference type="SAM" id="SignalP"/>
    </source>
</evidence>